<evidence type="ECO:0000313" key="1">
    <source>
        <dbReference type="EMBL" id="KZN20456.1"/>
    </source>
</evidence>
<name>A0A162B1W7_PSEFL</name>
<evidence type="ECO:0000313" key="2">
    <source>
        <dbReference type="Proteomes" id="UP000076489"/>
    </source>
</evidence>
<organism evidence="1 2">
    <name type="scientific">Pseudomonas fluorescens</name>
    <dbReference type="NCBI Taxonomy" id="294"/>
    <lineage>
        <taxon>Bacteria</taxon>
        <taxon>Pseudomonadati</taxon>
        <taxon>Pseudomonadota</taxon>
        <taxon>Gammaproteobacteria</taxon>
        <taxon>Pseudomonadales</taxon>
        <taxon>Pseudomonadaceae</taxon>
        <taxon>Pseudomonas</taxon>
    </lineage>
</organism>
<comment type="caution">
    <text evidence="1">The sequence shown here is derived from an EMBL/GenBank/DDBJ whole genome shotgun (WGS) entry which is preliminary data.</text>
</comment>
<reference evidence="1 2" key="2">
    <citation type="journal article" date="2018" name="Nature">
        <title>Mutant phenotypes for thousands of bacterial genes of unknown function.</title>
        <authorList>
            <person name="Price M.N."/>
            <person name="Wetmore K.M."/>
            <person name="Waters R.J."/>
            <person name="Callaghan M."/>
            <person name="Ray J."/>
            <person name="Liu H."/>
            <person name="Kuehl J.V."/>
            <person name="Melnyk R.A."/>
            <person name="Lamson J.S."/>
            <person name="Suh Y."/>
            <person name="Carlson H.K."/>
            <person name="Esquivel Z."/>
            <person name="Sadeeshkumar H."/>
            <person name="Chakraborty R."/>
            <person name="Zane G.M."/>
            <person name="Rubin B.E."/>
            <person name="Wall J.D."/>
            <person name="Visel A."/>
            <person name="Bristow J."/>
            <person name="Blow M.J."/>
            <person name="Arkin A.P."/>
            <person name="Deutschbauer A.M."/>
        </authorList>
    </citation>
    <scope>NUCLEOTIDE SEQUENCE [LARGE SCALE GENOMIC DNA]</scope>
    <source>
        <strain evidence="1 2">FW300-N1B4</strain>
    </source>
</reference>
<gene>
    <name evidence="1" type="ORF">A1D17_02635</name>
</gene>
<proteinExistence type="predicted"/>
<accession>A0A162B1W7</accession>
<sequence>MTTKTECPELNMIFKGAWDRALKVSSFGNPSDHLEAVIAECWSIMTPVQRDKLMNCELVANLCTFTMPESAEVASIPHHHHAVTYSSSPEEEAAFQQVMDLWYQVADILRQMPAGTVASYQGGSLFMGEKSGELYMFDSPDLSRNSSGWNTFRPDDFNGIGASDLKEICDLLLLWLLSPTYAAPINPDLIAATIEHNYEAATSRPYWVWDGSSSN</sequence>
<dbReference type="RefSeq" id="WP_063340500.1">
    <property type="nucleotide sequence ID" value="NZ_LUKJ01000002.1"/>
</dbReference>
<protein>
    <submittedName>
        <fullName evidence="1">Uncharacterized protein</fullName>
    </submittedName>
</protein>
<reference evidence="2" key="1">
    <citation type="submission" date="2016-03" db="EMBL/GenBank/DDBJ databases">
        <authorList>
            <person name="Ray J."/>
            <person name="Price M."/>
            <person name="Deutschbauer A."/>
        </authorList>
    </citation>
    <scope>NUCLEOTIDE SEQUENCE [LARGE SCALE GENOMIC DNA]</scope>
    <source>
        <strain evidence="2">FW300-N1B4</strain>
    </source>
</reference>
<dbReference type="OrthoDB" id="7040732at2"/>
<dbReference type="EMBL" id="LUKJ01000002">
    <property type="protein sequence ID" value="KZN20456.1"/>
    <property type="molecule type" value="Genomic_DNA"/>
</dbReference>
<dbReference type="AlphaFoldDB" id="A0A162B1W7"/>
<dbReference type="Proteomes" id="UP000076489">
    <property type="component" value="Unassembled WGS sequence"/>
</dbReference>